<dbReference type="EMBL" id="BTSX01000002">
    <property type="protein sequence ID" value="GMS83086.1"/>
    <property type="molecule type" value="Genomic_DNA"/>
</dbReference>
<feature type="signal peptide" evidence="2">
    <location>
        <begin position="1"/>
        <end position="18"/>
    </location>
</feature>
<accession>A0AAV5SIH0</accession>
<feature type="transmembrane region" description="Helical" evidence="1">
    <location>
        <begin position="47"/>
        <end position="66"/>
    </location>
</feature>
<gene>
    <name evidence="3" type="ORF">PENTCL1PPCAC_5261</name>
    <name evidence="4" type="ORF">PENTCL1PPCAC_5262</name>
</gene>
<feature type="chain" id="PRO_5044714674" evidence="2">
    <location>
        <begin position="19"/>
        <end position="93"/>
    </location>
</feature>
<protein>
    <submittedName>
        <fullName evidence="3">Uncharacterized protein</fullName>
    </submittedName>
</protein>
<keyword evidence="1" id="KW-1133">Transmembrane helix</keyword>
<dbReference type="AlphaFoldDB" id="A0AAV5SIH0"/>
<proteinExistence type="predicted"/>
<keyword evidence="1" id="KW-0812">Transmembrane</keyword>
<evidence type="ECO:0000256" key="1">
    <source>
        <dbReference type="SAM" id="Phobius"/>
    </source>
</evidence>
<reference evidence="3" key="1">
    <citation type="submission" date="2023-10" db="EMBL/GenBank/DDBJ databases">
        <title>Genome assembly of Pristionchus species.</title>
        <authorList>
            <person name="Yoshida K."/>
            <person name="Sommer R.J."/>
        </authorList>
    </citation>
    <scope>NUCLEOTIDE SEQUENCE</scope>
    <source>
        <strain evidence="3">RS0144</strain>
    </source>
</reference>
<comment type="caution">
    <text evidence="3">The sequence shown here is derived from an EMBL/GenBank/DDBJ whole genome shotgun (WGS) entry which is preliminary data.</text>
</comment>
<dbReference type="EMBL" id="BTSX01000002">
    <property type="protein sequence ID" value="GMS83087.1"/>
    <property type="molecule type" value="Genomic_DNA"/>
</dbReference>
<dbReference type="Proteomes" id="UP001432027">
    <property type="component" value="Unassembled WGS sequence"/>
</dbReference>
<name>A0AAV5SIH0_9BILA</name>
<evidence type="ECO:0000256" key="2">
    <source>
        <dbReference type="SAM" id="SignalP"/>
    </source>
</evidence>
<sequence length="93" mass="10047">MLLTSLFFTLLSIGSTISAPMAQNASSFASLSSVESEEISEKGPRLLLIFGIAAIMLWLLNTMYLCRLNTQAKSLDDSESNGVIPAAVFFSPR</sequence>
<keyword evidence="5" id="KW-1185">Reference proteome</keyword>
<evidence type="ECO:0000313" key="5">
    <source>
        <dbReference type="Proteomes" id="UP001432027"/>
    </source>
</evidence>
<evidence type="ECO:0000313" key="4">
    <source>
        <dbReference type="EMBL" id="GMS83087.1"/>
    </source>
</evidence>
<keyword evidence="2" id="KW-0732">Signal</keyword>
<keyword evidence="1" id="KW-0472">Membrane</keyword>
<organism evidence="3 5">
    <name type="scientific">Pristionchus entomophagus</name>
    <dbReference type="NCBI Taxonomy" id="358040"/>
    <lineage>
        <taxon>Eukaryota</taxon>
        <taxon>Metazoa</taxon>
        <taxon>Ecdysozoa</taxon>
        <taxon>Nematoda</taxon>
        <taxon>Chromadorea</taxon>
        <taxon>Rhabditida</taxon>
        <taxon>Rhabditina</taxon>
        <taxon>Diplogasteromorpha</taxon>
        <taxon>Diplogasteroidea</taxon>
        <taxon>Neodiplogasteridae</taxon>
        <taxon>Pristionchus</taxon>
    </lineage>
</organism>
<evidence type="ECO:0000313" key="3">
    <source>
        <dbReference type="EMBL" id="GMS83086.1"/>
    </source>
</evidence>